<dbReference type="HOGENOM" id="CLU_172859_0_0_1"/>
<reference evidence="1" key="2">
    <citation type="submission" date="2015-06" db="UniProtKB">
        <authorList>
            <consortium name="EnsemblPlants"/>
        </authorList>
    </citation>
    <scope>IDENTIFICATION</scope>
    <source>
        <strain evidence="1">DM1-3 516 R44</strain>
    </source>
</reference>
<sequence length="115" mass="13075">MTNDGKINVANIQANVTQDAADKDYTKKRNVANMNEKVPLEVESNERLTFQEPYTTQASKDDVKVLPEDVLFGREWFTKVNAGIDAIEIFSQCFRKVEGTLSYLVGHTFEEIENI</sequence>
<organism evidence="1 2">
    <name type="scientific">Solanum tuberosum</name>
    <name type="common">Potato</name>
    <dbReference type="NCBI Taxonomy" id="4113"/>
    <lineage>
        <taxon>Eukaryota</taxon>
        <taxon>Viridiplantae</taxon>
        <taxon>Streptophyta</taxon>
        <taxon>Embryophyta</taxon>
        <taxon>Tracheophyta</taxon>
        <taxon>Spermatophyta</taxon>
        <taxon>Magnoliopsida</taxon>
        <taxon>eudicotyledons</taxon>
        <taxon>Gunneridae</taxon>
        <taxon>Pentapetalae</taxon>
        <taxon>asterids</taxon>
        <taxon>lamiids</taxon>
        <taxon>Solanales</taxon>
        <taxon>Solanaceae</taxon>
        <taxon>Solanoideae</taxon>
        <taxon>Solaneae</taxon>
        <taxon>Solanum</taxon>
    </lineage>
</organism>
<accession>M1AU46</accession>
<evidence type="ECO:0000313" key="2">
    <source>
        <dbReference type="Proteomes" id="UP000011115"/>
    </source>
</evidence>
<proteinExistence type="predicted"/>
<reference evidence="2" key="1">
    <citation type="journal article" date="2011" name="Nature">
        <title>Genome sequence and analysis of the tuber crop potato.</title>
        <authorList>
            <consortium name="The Potato Genome Sequencing Consortium"/>
        </authorList>
    </citation>
    <scope>NUCLEOTIDE SEQUENCE [LARGE SCALE GENOMIC DNA]</scope>
    <source>
        <strain evidence="2">cv. DM1-3 516 R44</strain>
    </source>
</reference>
<dbReference type="PaxDb" id="4113-PGSC0003DMT400030375"/>
<dbReference type="AlphaFoldDB" id="M1AU46"/>
<protein>
    <submittedName>
        <fullName evidence="1">Uncharacterized protein</fullName>
    </submittedName>
</protein>
<dbReference type="InParanoid" id="M1AU46"/>
<name>M1AU46_SOLTU</name>
<dbReference type="Gramene" id="PGSC0003DMT400030375">
    <property type="protein sequence ID" value="PGSC0003DMT400030375"/>
    <property type="gene ID" value="PGSC0003DMG400011623"/>
</dbReference>
<keyword evidence="2" id="KW-1185">Reference proteome</keyword>
<dbReference type="EnsemblPlants" id="PGSC0003DMT400030375">
    <property type="protein sequence ID" value="PGSC0003DMT400030375"/>
    <property type="gene ID" value="PGSC0003DMG400011623"/>
</dbReference>
<evidence type="ECO:0000313" key="1">
    <source>
        <dbReference type="EnsemblPlants" id="PGSC0003DMT400030375"/>
    </source>
</evidence>
<dbReference type="Proteomes" id="UP000011115">
    <property type="component" value="Unassembled WGS sequence"/>
</dbReference>